<organism evidence="2 3">
    <name type="scientific">Polystyrenella longa</name>
    <dbReference type="NCBI Taxonomy" id="2528007"/>
    <lineage>
        <taxon>Bacteria</taxon>
        <taxon>Pseudomonadati</taxon>
        <taxon>Planctomycetota</taxon>
        <taxon>Planctomycetia</taxon>
        <taxon>Planctomycetales</taxon>
        <taxon>Planctomycetaceae</taxon>
        <taxon>Polystyrenella</taxon>
    </lineage>
</organism>
<feature type="transmembrane region" description="Helical" evidence="1">
    <location>
        <begin position="127"/>
        <end position="152"/>
    </location>
</feature>
<evidence type="ECO:0000256" key="1">
    <source>
        <dbReference type="SAM" id="Phobius"/>
    </source>
</evidence>
<feature type="transmembrane region" description="Helical" evidence="1">
    <location>
        <begin position="408"/>
        <end position="426"/>
    </location>
</feature>
<accession>A0A518CHH5</accession>
<dbReference type="OrthoDB" id="269718at2"/>
<feature type="transmembrane region" description="Helical" evidence="1">
    <location>
        <begin position="438"/>
        <end position="456"/>
    </location>
</feature>
<feature type="transmembrane region" description="Helical" evidence="1">
    <location>
        <begin position="318"/>
        <end position="343"/>
    </location>
</feature>
<keyword evidence="1" id="KW-0812">Transmembrane</keyword>
<feature type="transmembrane region" description="Helical" evidence="1">
    <location>
        <begin position="476"/>
        <end position="497"/>
    </location>
</feature>
<reference evidence="2 3" key="1">
    <citation type="submission" date="2019-02" db="EMBL/GenBank/DDBJ databases">
        <title>Deep-cultivation of Planctomycetes and their phenomic and genomic characterization uncovers novel biology.</title>
        <authorList>
            <person name="Wiegand S."/>
            <person name="Jogler M."/>
            <person name="Boedeker C."/>
            <person name="Pinto D."/>
            <person name="Vollmers J."/>
            <person name="Rivas-Marin E."/>
            <person name="Kohn T."/>
            <person name="Peeters S.H."/>
            <person name="Heuer A."/>
            <person name="Rast P."/>
            <person name="Oberbeckmann S."/>
            <person name="Bunk B."/>
            <person name="Jeske O."/>
            <person name="Meyerdierks A."/>
            <person name="Storesund J.E."/>
            <person name="Kallscheuer N."/>
            <person name="Luecker S."/>
            <person name="Lage O.M."/>
            <person name="Pohl T."/>
            <person name="Merkel B.J."/>
            <person name="Hornburger P."/>
            <person name="Mueller R.-W."/>
            <person name="Bruemmer F."/>
            <person name="Labrenz M."/>
            <person name="Spormann A.M."/>
            <person name="Op den Camp H."/>
            <person name="Overmann J."/>
            <person name="Amann R."/>
            <person name="Jetten M.S.M."/>
            <person name="Mascher T."/>
            <person name="Medema M.H."/>
            <person name="Devos D.P."/>
            <person name="Kaster A.-K."/>
            <person name="Ovreas L."/>
            <person name="Rohde M."/>
            <person name="Galperin M.Y."/>
            <person name="Jogler C."/>
        </authorList>
    </citation>
    <scope>NUCLEOTIDE SEQUENCE [LARGE SCALE GENOMIC DNA]</scope>
    <source>
        <strain evidence="2 3">Pla110</strain>
    </source>
</reference>
<gene>
    <name evidence="2" type="ORF">Pla110_03750</name>
</gene>
<dbReference type="KEGG" id="plon:Pla110_03750"/>
<sequence>MSLDSSAENPTSPPYTLSAVPLLLVTLLLCSLAGAMAWGIRGQYGHETGAMIFGPLVGFSIVMLYLPQANTLKGVRVVALLSMAIGIGGSMSYGETVGLTHDTAVHQTLVIDEAGEETYVKEWNNEAYWWGMLGLGIKGGLWLGFAGLFLGVGLGRKTYSPMELLGLILVGVLLLIVGIWLFNTPFEPENRILPRIYFSDHWRWEPAEFVNPRPENWGGVLLPFLAAMAYLQFIKRDRLPVLLGFWGLVGGLGFPIGQSLQAAMAFDVASFREYFPILYGINNWNMMECTFGFVAGGVLGFGVWLHRGRIAQTEPEDNVVLSLSWEVCLLVAYLYLMLVAWFLEDTQFGQFYEYGLVMAILPLVGVMGGRFWPYLYAFPIVAMPIAVKTFRAVAIAHNDQPPRVPTDMGWLLIVTFPLLLLTIFALSWAKPENDRVRASYFGACGLLASSACYFILNATFLGNPLSWLEGWRLQTLSGMIYIIAWVVLSLAALFVVLKPNGKQL</sequence>
<feature type="transmembrane region" description="Helical" evidence="1">
    <location>
        <begin position="284"/>
        <end position="306"/>
    </location>
</feature>
<feature type="transmembrane region" description="Helical" evidence="1">
    <location>
        <begin position="164"/>
        <end position="182"/>
    </location>
</feature>
<evidence type="ECO:0000313" key="2">
    <source>
        <dbReference type="EMBL" id="QDU78671.1"/>
    </source>
</evidence>
<dbReference type="AlphaFoldDB" id="A0A518CHH5"/>
<protein>
    <submittedName>
        <fullName evidence="2">Uncharacterized protein</fullName>
    </submittedName>
</protein>
<keyword evidence="1" id="KW-0472">Membrane</keyword>
<keyword evidence="3" id="KW-1185">Reference proteome</keyword>
<feature type="transmembrane region" description="Helical" evidence="1">
    <location>
        <begin position="241"/>
        <end position="264"/>
    </location>
</feature>
<keyword evidence="1" id="KW-1133">Transmembrane helix</keyword>
<feature type="transmembrane region" description="Helical" evidence="1">
    <location>
        <begin position="374"/>
        <end position="396"/>
    </location>
</feature>
<dbReference type="Proteomes" id="UP000317178">
    <property type="component" value="Chromosome"/>
</dbReference>
<dbReference type="RefSeq" id="WP_144992617.1">
    <property type="nucleotide sequence ID" value="NZ_CP036281.1"/>
</dbReference>
<name>A0A518CHH5_9PLAN</name>
<feature type="transmembrane region" description="Helical" evidence="1">
    <location>
        <begin position="20"/>
        <end position="38"/>
    </location>
</feature>
<evidence type="ECO:0000313" key="3">
    <source>
        <dbReference type="Proteomes" id="UP000317178"/>
    </source>
</evidence>
<dbReference type="EMBL" id="CP036281">
    <property type="protein sequence ID" value="QDU78671.1"/>
    <property type="molecule type" value="Genomic_DNA"/>
</dbReference>
<feature type="transmembrane region" description="Helical" evidence="1">
    <location>
        <begin position="349"/>
        <end position="367"/>
    </location>
</feature>
<proteinExistence type="predicted"/>
<feature type="transmembrane region" description="Helical" evidence="1">
    <location>
        <begin position="50"/>
        <end position="67"/>
    </location>
</feature>